<dbReference type="AlphaFoldDB" id="A0A5C5V5F8"/>
<dbReference type="Proteomes" id="UP000316714">
    <property type="component" value="Unassembled WGS sequence"/>
</dbReference>
<accession>A0A5C5V5F8</accession>
<keyword evidence="1" id="KW-0812">Transmembrane</keyword>
<dbReference type="EMBL" id="SIHJ01000002">
    <property type="protein sequence ID" value="TWT33788.1"/>
    <property type="molecule type" value="Genomic_DNA"/>
</dbReference>
<dbReference type="OrthoDB" id="288208at2"/>
<keyword evidence="1" id="KW-0472">Membrane</keyword>
<evidence type="ECO:0000313" key="4">
    <source>
        <dbReference type="Proteomes" id="UP000316714"/>
    </source>
</evidence>
<feature type="domain" description="Methanolan biosynthesis EpsI" evidence="2">
    <location>
        <begin position="26"/>
        <end position="138"/>
    </location>
</feature>
<feature type="transmembrane region" description="Helical" evidence="1">
    <location>
        <begin position="12"/>
        <end position="33"/>
    </location>
</feature>
<organism evidence="3 4">
    <name type="scientific">Posidoniimonas corsicana</name>
    <dbReference type="NCBI Taxonomy" id="1938618"/>
    <lineage>
        <taxon>Bacteria</taxon>
        <taxon>Pseudomonadati</taxon>
        <taxon>Planctomycetota</taxon>
        <taxon>Planctomycetia</taxon>
        <taxon>Pirellulales</taxon>
        <taxon>Lacipirellulaceae</taxon>
        <taxon>Posidoniimonas</taxon>
    </lineage>
</organism>
<keyword evidence="4" id="KW-1185">Reference proteome</keyword>
<dbReference type="Pfam" id="PF11984">
    <property type="entry name" value="DUF3485"/>
    <property type="match status" value="1"/>
</dbReference>
<evidence type="ECO:0000256" key="1">
    <source>
        <dbReference type="SAM" id="Phobius"/>
    </source>
</evidence>
<proteinExistence type="predicted"/>
<sequence length="227" mass="24998">MKPQEYAAPKSVLRVRVAATVSGLIAIVLGGVVHGQFTHRWGGGADVAAAAAVLDRFPEAFGVWRRESDDPMDGDVLDTLQCSNYVRRTYLNSETSEKVRVAVIVGPAGPTAVHTPEICYSSRAFAIDQSRTKQSIKSDAALHMFWKTVFKSRQPGGPRLIAYYGWSDGSAWEASEMPRYQFGGSPFLYKIQLAGEPLMDLNGEQRDLCYRFLEDLIDSGWATSVSN</sequence>
<comment type="caution">
    <text evidence="3">The sequence shown here is derived from an EMBL/GenBank/DDBJ whole genome shotgun (WGS) entry which is preliminary data.</text>
</comment>
<evidence type="ECO:0000259" key="2">
    <source>
        <dbReference type="Pfam" id="PF11984"/>
    </source>
</evidence>
<keyword evidence="1" id="KW-1133">Transmembrane helix</keyword>
<reference evidence="3 4" key="1">
    <citation type="submission" date="2019-02" db="EMBL/GenBank/DDBJ databases">
        <title>Deep-cultivation of Planctomycetes and their phenomic and genomic characterization uncovers novel biology.</title>
        <authorList>
            <person name="Wiegand S."/>
            <person name="Jogler M."/>
            <person name="Boedeker C."/>
            <person name="Pinto D."/>
            <person name="Vollmers J."/>
            <person name="Rivas-Marin E."/>
            <person name="Kohn T."/>
            <person name="Peeters S.H."/>
            <person name="Heuer A."/>
            <person name="Rast P."/>
            <person name="Oberbeckmann S."/>
            <person name="Bunk B."/>
            <person name="Jeske O."/>
            <person name="Meyerdierks A."/>
            <person name="Storesund J.E."/>
            <person name="Kallscheuer N."/>
            <person name="Luecker S."/>
            <person name="Lage O.M."/>
            <person name="Pohl T."/>
            <person name="Merkel B.J."/>
            <person name="Hornburger P."/>
            <person name="Mueller R.-W."/>
            <person name="Bruemmer F."/>
            <person name="Labrenz M."/>
            <person name="Spormann A.M."/>
            <person name="Op Den Camp H."/>
            <person name="Overmann J."/>
            <person name="Amann R."/>
            <person name="Jetten M.S.M."/>
            <person name="Mascher T."/>
            <person name="Medema M.H."/>
            <person name="Devos D.P."/>
            <person name="Kaster A.-K."/>
            <person name="Ovreas L."/>
            <person name="Rohde M."/>
            <person name="Galperin M.Y."/>
            <person name="Jogler C."/>
        </authorList>
    </citation>
    <scope>NUCLEOTIDE SEQUENCE [LARGE SCALE GENOMIC DNA]</scope>
    <source>
        <strain evidence="3 4">KOR34</strain>
    </source>
</reference>
<protein>
    <recommendedName>
        <fullName evidence="2">Methanolan biosynthesis EpsI domain-containing protein</fullName>
    </recommendedName>
</protein>
<dbReference type="InterPro" id="IPR014263">
    <property type="entry name" value="Methanolan_biosynth_EpsI"/>
</dbReference>
<name>A0A5C5V5F8_9BACT</name>
<evidence type="ECO:0000313" key="3">
    <source>
        <dbReference type="EMBL" id="TWT33788.1"/>
    </source>
</evidence>
<dbReference type="RefSeq" id="WP_146566703.1">
    <property type="nucleotide sequence ID" value="NZ_SIHJ01000002.1"/>
</dbReference>
<gene>
    <name evidence="3" type="ORF">KOR34_36220</name>
</gene>